<dbReference type="InterPro" id="IPR057326">
    <property type="entry name" value="KR_dom"/>
</dbReference>
<dbReference type="SMART" id="SM00823">
    <property type="entry name" value="PKS_PP"/>
    <property type="match status" value="2"/>
</dbReference>
<dbReference type="SUPFAM" id="SSF47336">
    <property type="entry name" value="ACP-like"/>
    <property type="match status" value="2"/>
</dbReference>
<dbReference type="Pfam" id="PF16197">
    <property type="entry name" value="KAsynt_C_assoc"/>
    <property type="match status" value="1"/>
</dbReference>
<dbReference type="GO" id="GO:0004315">
    <property type="term" value="F:3-oxoacyl-[acyl-carrier-protein] synthase activity"/>
    <property type="evidence" value="ECO:0007669"/>
    <property type="project" value="InterPro"/>
</dbReference>
<dbReference type="CDD" id="cd05195">
    <property type="entry name" value="enoyl_red"/>
    <property type="match status" value="2"/>
</dbReference>
<proteinExistence type="predicted"/>
<feature type="active site" description="Proton donor; for dehydratase activity" evidence="7">
    <location>
        <position position="4108"/>
    </location>
</feature>
<evidence type="ECO:0000256" key="3">
    <source>
        <dbReference type="ARBA" id="ARBA00022679"/>
    </source>
</evidence>
<dbReference type="InterPro" id="IPR040097">
    <property type="entry name" value="FAAL/FAAC"/>
</dbReference>
<dbReference type="Gene3D" id="3.10.129.110">
    <property type="entry name" value="Polyketide synthase dehydratase"/>
    <property type="match status" value="2"/>
</dbReference>
<protein>
    <recommendedName>
        <fullName evidence="13">Carrier domain-containing protein</fullName>
    </recommendedName>
</protein>
<name>A0A0G4FJG9_9ALVE</name>
<dbReference type="CDD" id="cd00833">
    <property type="entry name" value="PKS"/>
    <property type="match status" value="2"/>
</dbReference>
<dbReference type="GO" id="GO:0031177">
    <property type="term" value="F:phosphopantetheine binding"/>
    <property type="evidence" value="ECO:0007669"/>
    <property type="project" value="InterPro"/>
</dbReference>
<dbReference type="GO" id="GO:0016491">
    <property type="term" value="F:oxidoreductase activity"/>
    <property type="evidence" value="ECO:0007669"/>
    <property type="project" value="InterPro"/>
</dbReference>
<reference evidence="12" key="1">
    <citation type="submission" date="2014-11" db="EMBL/GenBank/DDBJ databases">
        <authorList>
            <person name="Otto D Thomas"/>
            <person name="Naeem Raeece"/>
        </authorList>
    </citation>
    <scope>NUCLEOTIDE SEQUENCE</scope>
</reference>
<dbReference type="Gene3D" id="3.30.70.3290">
    <property type="match status" value="1"/>
</dbReference>
<feature type="region of interest" description="C-terminal hotdog fold" evidence="7">
    <location>
        <begin position="4044"/>
        <end position="4193"/>
    </location>
</feature>
<feature type="active site" description="Proton acceptor; for dehydratase activity" evidence="7">
    <location>
        <position position="1707"/>
    </location>
</feature>
<evidence type="ECO:0000313" key="12">
    <source>
        <dbReference type="EMBL" id="CEM13892.1"/>
    </source>
</evidence>
<keyword evidence="1" id="KW-0596">Phosphopantetheine</keyword>
<dbReference type="Pfam" id="PF14765">
    <property type="entry name" value="PS-DH"/>
    <property type="match status" value="2"/>
</dbReference>
<dbReference type="SMART" id="SM01294">
    <property type="entry name" value="PKS_PP_betabranch"/>
    <property type="match status" value="1"/>
</dbReference>
<dbReference type="InterPro" id="IPR050091">
    <property type="entry name" value="PKS_NRPS_Biosynth_Enz"/>
</dbReference>
<dbReference type="InterPro" id="IPR042104">
    <property type="entry name" value="PKS_dehydratase_sf"/>
</dbReference>
<dbReference type="InterPro" id="IPR013968">
    <property type="entry name" value="PKS_KR"/>
</dbReference>
<evidence type="ECO:0000256" key="2">
    <source>
        <dbReference type="ARBA" id="ARBA00022553"/>
    </source>
</evidence>
<evidence type="ECO:0000256" key="1">
    <source>
        <dbReference type="ARBA" id="ARBA00022450"/>
    </source>
</evidence>
<evidence type="ECO:0000256" key="6">
    <source>
        <dbReference type="ARBA" id="ARBA00023315"/>
    </source>
</evidence>
<dbReference type="InterPro" id="IPR020807">
    <property type="entry name" value="PKS_DH"/>
</dbReference>
<feature type="active site" description="Proton acceptor; for dehydratase activity" evidence="7">
    <location>
        <position position="3927"/>
    </location>
</feature>
<dbReference type="SUPFAM" id="SSF52151">
    <property type="entry name" value="FabD/lysophospholipase-like"/>
    <property type="match status" value="2"/>
</dbReference>
<dbReference type="InterPro" id="IPR020841">
    <property type="entry name" value="PKS_Beta-ketoAc_synthase_dom"/>
</dbReference>
<dbReference type="SMART" id="SM00826">
    <property type="entry name" value="PKS_DH"/>
    <property type="match status" value="2"/>
</dbReference>
<feature type="non-terminal residue" evidence="12">
    <location>
        <position position="4811"/>
    </location>
</feature>
<dbReference type="PROSITE" id="PS50075">
    <property type="entry name" value="CARRIER"/>
    <property type="match status" value="2"/>
</dbReference>
<dbReference type="InterPro" id="IPR014031">
    <property type="entry name" value="Ketoacyl_synth_C"/>
</dbReference>
<dbReference type="Gene3D" id="3.40.366.10">
    <property type="entry name" value="Malonyl-Coenzyme A Acyl Carrier Protein, domain 2"/>
    <property type="match status" value="2"/>
</dbReference>
<evidence type="ECO:0008006" key="13">
    <source>
        <dbReference type="Google" id="ProtNLM"/>
    </source>
</evidence>
<dbReference type="Gene3D" id="3.40.47.10">
    <property type="match status" value="2"/>
</dbReference>
<dbReference type="Gene3D" id="3.10.129.10">
    <property type="entry name" value="Hotdog Thioesterase"/>
    <property type="match status" value="1"/>
</dbReference>
<dbReference type="Pfam" id="PF00698">
    <property type="entry name" value="Acyl_transf_1"/>
    <property type="match status" value="2"/>
</dbReference>
<dbReference type="Gene3D" id="3.40.50.12780">
    <property type="entry name" value="N-terminal domain of ligase-like"/>
    <property type="match status" value="1"/>
</dbReference>
<dbReference type="InterPro" id="IPR036291">
    <property type="entry name" value="NAD(P)-bd_dom_sf"/>
</dbReference>
<dbReference type="Gene3D" id="3.30.70.250">
    <property type="entry name" value="Malonyl-CoA ACP transacylase, ACP-binding"/>
    <property type="match status" value="1"/>
</dbReference>
<dbReference type="SMART" id="SM00822">
    <property type="entry name" value="PKS_KR"/>
    <property type="match status" value="1"/>
</dbReference>
<dbReference type="InterPro" id="IPR049551">
    <property type="entry name" value="PKS_DH_C"/>
</dbReference>
<evidence type="ECO:0000259" key="10">
    <source>
        <dbReference type="PROSITE" id="PS52004"/>
    </source>
</evidence>
<dbReference type="InterPro" id="IPR049552">
    <property type="entry name" value="PKS_DH_N"/>
</dbReference>
<dbReference type="SMART" id="SM00827">
    <property type="entry name" value="PKS_AT"/>
    <property type="match status" value="2"/>
</dbReference>
<evidence type="ECO:0000256" key="4">
    <source>
        <dbReference type="ARBA" id="ARBA00022857"/>
    </source>
</evidence>
<dbReference type="InterPro" id="IPR045851">
    <property type="entry name" value="AMP-bd_C_sf"/>
</dbReference>
<feature type="region of interest" description="Disordered" evidence="8">
    <location>
        <begin position="3853"/>
        <end position="3879"/>
    </location>
</feature>
<sequence>MDTVNIGAGFNVPPRPVFDDLKSLYDVYGPSPIPRRLQKLASTKEGEPLITWLDADAEISQVVTCDGLHKNVTRLALYMVDELGLEKGDRVILCYPPGIDFLIAFYACAYTGVIAVPVYPPEPNKAATDVPRFCDIASSAEASYCFTNPFYRRVVTVVSTFANDKRWNDYQWVTTPTALEEISLEAVETYQIPDIEPNDVMFLQFTSGSTSAPKGVMVTHGSLIHNIHQCLVSFGMDSSLDDPNTHENIQNYKVTEYDSFFTKREEISRKTRGHGLRCFSWLPVYHDMGLIGFVCTPIFFGVQIYQMSPIDFIRRPHSWLVGMTRYRACCCAAPNFAFEVVVRKMPEATFQKLDLRHVCAFLCGAEPVRALTIRRFVDKFHSVGVRSWMFAPAFGLAENTLFVTGRPSSFREPMVITIDASRMRRSGEIATLNVPPSEEPDPSRLCLVSCGKAFPGVTVRVVDPDKKREMPENKTGEVWVLSASTARGYFNLPEKTRETFYGQCTLLNGRPSENLYLRTGDSGFIHRGELFIAGRIKDMLIVRGRNYFPQDIEEAVEDCPTVRKGCVACYSLDIGGTEKLGIAAEIKVEEGFIGWLSRLRPSMKKQYDEVCREISKAVSAKIGLPVFRVWLLKPRVLPKTSSGKVRRSLTRDLLLENQMPGVLHDATMENMEAEAPANREREQPPRKSTGVPEEVSPAPNQHALPKGSVNGHTSPEEAPPQPQTSQETHDKVKAAVVAAASQLLGKQPHELPDFDAPLHELGVDSMGAVEFAEDVSKALDLHLEPTLMFNYPTLNDIVLFLVEQLEAGSGQGKAQGGVGGGVGYSSEPVAVVGAACRLPGGIDSLGAFWDLLMNYGDAISEVPRSRWDVDDYYDPDPDADHKMYVREGGFIDCAEMFDASFFRIGPSEAKAMDPQQRIMLEVAFESLHSAGYTKESLMRQQVGVFVGCCANDWYQVCAAQGLHISTYSATSSSPSILSNRISYIFGIHGPSCTVDTACSSSLFAVDFALHHLRNGTCVAAAAGGVNLILAPSVTIAFCKARMMAPDARCKTFDAAANGYVRGEGCGAVTLKLLSTAQQQENSIYALVRGSAVNHGGRAASLTAPNAPAQQKVLMSALRSGGLVPADLDFLEAHGTGTALGDPIEMGAIKAVFSSSREMDHPLIVGALKTNIGHLEGAAGIAGMLKLILSLMYKTAPPNLHFTKLNPHIDLEGFNVALPTEPMMLQKSAAAAGKPILAGVSSFGFGGANAHVILEEAPVDLTRPTAAMEPSPMVGRSPLMTADKAGSPCTVAFMFAGQGVQYMNMCKRLFDTEPAFRTAMEKCDDLLRPFLPIPLLELIYPKDPQVEAEMETHLYKTRSCHPAIFAIEWSLCELWRSYGVKPDAVFGHGVGEVVAAVVAGVISFEEGLQLVAQRASMLSEMDCSDHAMCATRASLEDVEMAMAEVGPENSSSVGVAIINGPRSVVLSGLREEVEMVLRALDSQDLCKYINSDIACHSPLLKDTRGPLGQLISGFDLSEPSGPVRLVASRTGEWATREIAHPKYWADQLIATVRFSQCVDTVVGAGCRVLIEISPSSEAVLISMAKQSNAAAGDSQLKWIPSVPSGAEAEFRQLVDQCKTVQASVATSRRVRKERASTEGQQAMMSAAGSGAPIAELTRCLASILYQPQPFPWVDIPHPLIGRKQKKPDGSIFFEMPFPRRAVPLFGDHVVNGTAIMPGTGFLEMIAAAGGALEMRSALNNIVCVDNVTFERPMMVGSQSLAFEFETAGRSPRGSLLHAEGSASVSARTATRVGPMSTPRRSGYGVPGGGRRSSNPTPRMGKGTPRLHPGHSPMAAGGGQLSGRHASTELHASGTGGAEEGNRTPRVASDPGITVCCRVGALPNTQISISSKPTSGRDEEEVPHVSGKLTTETHEAADSFCKQVLDERWLETARQRCCVPHDVPQLYLSLRDHGLQYGARFRTIQQLWRQKQPTGGAGDEVLALLAPSSRIDSFENGFALHPAVLDGALQSASVMIAQAEEKKEASKKRALVPFFVGRAFLGKQQSGSESFALIQLVKREARSATINVTLMDTRGQFLARLENLSLRQVDLTPAAEIPRDLIWEVSWKQIPAAAAPPSAIGTAGGVLLVGVDEQLGGSLSKQLGVLGVPCTTYDFAKRTTTMQHDIVALLQKEGGGPTAIIYVAALMKNVDAVDVADGALQLCLALSTAASKKRGSSQPGKSPFPPVLLVTAGCQFTNVTDLKSESRSQMPVHAGLWGFARTARLELEATSGATIRLGCVDLEEDLSNAGAQLAATVSAHLESAERPPSGDVDTFESEVVCRGQTLLGSRVGRSDLAVTGPMELYMPERGAISNLVLRPQAWAARAPPAPGQVEIRVRSVGLNFRDVLNVMGLYPGDPGPPGGDCAGTVVAVGQDVQHLAVGDDVYGVAPGCLKSYATTDAHLMSQKPNSMTFEEAASLPVVFVTVELALRDLAKVKKGDNVLIHAATGGVGLAAIQFCKNAGATVFATVGSDAKADHLKSLGVTNIASSRNAEQFKSQMETLLKGQKIDVVLNSLIEEFIPFSVDLMGPNARFMELGKRGTWTREEMKAKRSDIQYEIIAVDHMMEENPVWFGEMLTRVRSLVDKGQIGAIPLALFDLNDKEKGGVAAMRFMQRAGHIGKVIITNPSSLCPPSPDGHKPADPGTIVITGGLGALGLVIAGWLVEEGAKTIVLLSRRQIGEKDLKENPQLQWLFQLSRVSVRAVQCDVSNFADVKRCLSELQTQAKAGQCAPVTGIMHAAGVLDDGLLTKMDREKIQKTYVGKVSGAFNLHEATEALGLKLHFFLNFSSVASLFGNFGQANYSAANAVLDALTLYRRSKGLAAQSIQWGPWTEQGMAYELRKQLDKVGMKGISNELGLRVLASSLKGTEKFPMLGCQGLKWKTYLQRHNLVPAFFEKIMATLKEETSEADSTIRNMTAEERKAHIKSTVAGTARQVLGSATAPPLDAPLQELGIDSLGAVEFRNALSKKLDVKLAATALFDYPTLNAMIDYIDEQVVLQHGAPATGAGAKAGGPAATAVVAGQEPLAVVGMSCKLPGRSDCPKAFWQMLLNKTDCIVEVPLSRWSADEYYDPDPDAKGKCYIRAGGFIEDAELFDNTFFGISPVEVNVMDPQQRVLLETAYDSFQSAGMDRSRLNGEDMGVFVGCCNNDWTYLNTSDRIVAFTGTGSASSIVSNRISYIFGLKGPSLTVDTACSSSLVAMDAAVRQIDSGMCSSALVAGVNLMLTPHLFIAFCKARMLSTDHKCKTFDARANGYVRGEGAGAIVVKRLSAVRASGEKAWALVKGSAVNHVGRSASLTAPAGPAQQQCIRSALAKAGISPVDVSYVETHGTGTSLGDPIEFGALKAVLAPGRSPSHPVVLGALKTNIGHLEGSAGISGLIKLILVLHQKQAPANLHFEKLNPLMDSEDFPFSIPTETIPVKAPAGKPLIGGVSSFGFGGANGHVVVEEAPSDIVIAGFATQTEQTQASSGSAPQTVPAAPKKQKPKVAFLFTGQGSQYVNMGKELYAKEKVFKMTLDRCAEILDKCIDVPLMDLLFPAETKPAGQNSLDETRYSQPCIFSIEYALSELWQSQGIQPDVLIGHSLGEYVAAVLSGVMTLEDALPLVATRARLMADAPKNNGIMAACRATEADFEKGFQQVKEEDPTVVDRVSIAAVNGPKSIVVAGSEPDVQRVIAAMGLRSSKNLVVSHAFHSPLMGCTFEPFQKVASTVSFKKGQIPIISLVSGQIAGDEMLSGTFWAEHIVKPVKFYHGVQALKASGCSVLIEIGPRPTLVNMGKQCMIMGQGTTWAHSMEPDSDDHRCFTLSLDRARKALSLAPGGSAETGGAAGATAAGTEKSGEATEGRHVWNRKAFPWVELVHPFLGSKTPRPPAVAAFSGSLRVDVHALLCDHVVIEKVLFPGAGFVELVAAAAADVRGAGSKSPVSLDNVAFERPLVLPPLTGEPPSVQLLTTLSASEELSVATVVEGEDSESVHATARLGVVLPEEEDAVRRAGAAGLEELRRKVREAGGSEDVSKIYAELRKIGLSYGPRFQTLKEAYKTGPESIVGLISAEGAALQSFERGFRVHPAVLDGAFHLAAVLVSSGGSGKAMVPFAIERAVIGKQTTPGAPVWAEMKLVEREAQAATVNLQLFETSTGTTVASLSKVTFRQVDLTPPADIPKDLLWSVQWEEVSKIDAEKPAELPEDLSVVTDAPEDLGDGISSSKLPPSDGDLDDLLSSAKGPLVFATGLSDRVGAVECAGGLLRVSQALSRLAGKKAALPSVTVVTRLAMATGSGEEVSSLPVHAGLWGLARTSRLEVEMQAGTVLPLKCVDVEAPLPLSPEALATALTVSSTTPLTDAELAIRGDALLAARLAKSKVEVRGAIELHMPSRGAISNLKLRPQSEAGRVAPPKGAVEVRIRAIGLNFRDVLNVMGLYPGDPGPPGADCAGTIVRVGPGVTKFKPGDDVFGIAQGCLKSYCTTDSHLLSRKPESMTFEEASALPVVYVTVEYAFRDLAKLKKGERVLCHAVTGGVGIAAIQYCKAIGAEIYGTCSEKKVETALAMGVSGVASSRDPKKFSEEMAALLGDKKIDVVLNSFNEEYIPESLKLLAKGGRFMEIGKRGIWTAEEMKKARPDVHYETIAVDHMMEENPPWFGGMLDRVRKNVDGGSITPMNLQVFDMYDANNGGIAAMRFMQRAQHIGKVVIKIPSALGEKTGKGKTYAITGGLGGLGILVAAWMVEEGAKKILLLSRRGKPDEATEQSEAWKWLKSSCAEVVPMKCDVSVKADCEKLAST</sequence>
<feature type="domain" description="PKS/mFAS DH" evidence="11">
    <location>
        <begin position="3896"/>
        <end position="4193"/>
    </location>
</feature>
<evidence type="ECO:0000256" key="7">
    <source>
        <dbReference type="PROSITE-ProRule" id="PRU01363"/>
    </source>
</evidence>
<dbReference type="InterPro" id="IPR014043">
    <property type="entry name" value="Acyl_transferase_dom"/>
</dbReference>
<dbReference type="InterPro" id="IPR036736">
    <property type="entry name" value="ACP-like_sf"/>
</dbReference>
<feature type="region of interest" description="N-terminal hotdog fold" evidence="7">
    <location>
        <begin position="1676"/>
        <end position="1914"/>
    </location>
</feature>
<dbReference type="SMART" id="SM00829">
    <property type="entry name" value="PKS_ER"/>
    <property type="match status" value="2"/>
</dbReference>
<dbReference type="InterPro" id="IPR001227">
    <property type="entry name" value="Ac_transferase_dom_sf"/>
</dbReference>
<organism evidence="12">
    <name type="scientific">Chromera velia CCMP2878</name>
    <dbReference type="NCBI Taxonomy" id="1169474"/>
    <lineage>
        <taxon>Eukaryota</taxon>
        <taxon>Sar</taxon>
        <taxon>Alveolata</taxon>
        <taxon>Colpodellida</taxon>
        <taxon>Chromeraceae</taxon>
        <taxon>Chromera</taxon>
    </lineage>
</organism>
<dbReference type="InterPro" id="IPR032821">
    <property type="entry name" value="PKS_assoc"/>
</dbReference>
<evidence type="ECO:0000256" key="8">
    <source>
        <dbReference type="SAM" id="MobiDB-lite"/>
    </source>
</evidence>
<dbReference type="PhylomeDB" id="A0A0G4FJG9"/>
<dbReference type="InterPro" id="IPR011032">
    <property type="entry name" value="GroES-like_sf"/>
</dbReference>
<dbReference type="PROSITE" id="PS00455">
    <property type="entry name" value="AMP_BINDING"/>
    <property type="match status" value="1"/>
</dbReference>
<dbReference type="InterPro" id="IPR020806">
    <property type="entry name" value="PKS_PP-bd"/>
</dbReference>
<dbReference type="InterPro" id="IPR020843">
    <property type="entry name" value="ER"/>
</dbReference>
<feature type="region of interest" description="Disordered" evidence="8">
    <location>
        <begin position="1772"/>
        <end position="1868"/>
    </location>
</feature>
<feature type="domain" description="PKS/mFAS DH" evidence="11">
    <location>
        <begin position="1676"/>
        <end position="2093"/>
    </location>
</feature>
<dbReference type="Pfam" id="PF08659">
    <property type="entry name" value="KR"/>
    <property type="match status" value="2"/>
</dbReference>
<feature type="active site" description="Proton donor; for dehydratase activity" evidence="7">
    <location>
        <position position="2004"/>
    </location>
</feature>
<dbReference type="Pfam" id="PF00109">
    <property type="entry name" value="ketoacyl-synt"/>
    <property type="match status" value="2"/>
</dbReference>
<feature type="region of interest" description="N-terminal hotdog fold" evidence="7">
    <location>
        <begin position="3896"/>
        <end position="4022"/>
    </location>
</feature>
<dbReference type="Gene3D" id="3.40.50.11460">
    <property type="match status" value="1"/>
</dbReference>
<dbReference type="SUPFAM" id="SSF55048">
    <property type="entry name" value="Probable ACP-binding domain of malonyl-CoA ACP transacylase"/>
    <property type="match status" value="2"/>
</dbReference>
<dbReference type="InterPro" id="IPR016039">
    <property type="entry name" value="Thiolase-like"/>
</dbReference>
<dbReference type="Gene3D" id="3.40.50.720">
    <property type="entry name" value="NAD(P)-binding Rossmann-like Domain"/>
    <property type="match status" value="5"/>
</dbReference>
<dbReference type="Pfam" id="PF00501">
    <property type="entry name" value="AMP-binding"/>
    <property type="match status" value="1"/>
</dbReference>
<keyword evidence="2" id="KW-0597">Phosphoprotein</keyword>
<dbReference type="EMBL" id="CDMZ01000418">
    <property type="protein sequence ID" value="CEM13892.1"/>
    <property type="molecule type" value="Genomic_DNA"/>
</dbReference>
<dbReference type="Pfam" id="PF08240">
    <property type="entry name" value="ADH_N"/>
    <property type="match status" value="2"/>
</dbReference>
<dbReference type="Gene3D" id="3.90.180.10">
    <property type="entry name" value="Medium-chain alcohol dehydrogenases, catalytic domain"/>
    <property type="match status" value="2"/>
</dbReference>
<feature type="domain" description="Carrier" evidence="9">
    <location>
        <begin position="726"/>
        <end position="805"/>
    </location>
</feature>
<dbReference type="SMART" id="SM00825">
    <property type="entry name" value="PKS_KS"/>
    <property type="match status" value="2"/>
</dbReference>
<keyword evidence="3" id="KW-0808">Transferase</keyword>
<dbReference type="Pfam" id="PF00107">
    <property type="entry name" value="ADH_zinc_N"/>
    <property type="match status" value="2"/>
</dbReference>
<dbReference type="Gene3D" id="1.10.1200.10">
    <property type="entry name" value="ACP-like"/>
    <property type="match status" value="2"/>
</dbReference>
<dbReference type="GO" id="GO:0006633">
    <property type="term" value="P:fatty acid biosynthetic process"/>
    <property type="evidence" value="ECO:0007669"/>
    <property type="project" value="InterPro"/>
</dbReference>
<dbReference type="InterPro" id="IPR009081">
    <property type="entry name" value="PP-bd_ACP"/>
</dbReference>
<dbReference type="GO" id="GO:0044550">
    <property type="term" value="P:secondary metabolite biosynthetic process"/>
    <property type="evidence" value="ECO:0007669"/>
    <property type="project" value="UniProtKB-ARBA"/>
</dbReference>
<dbReference type="Pfam" id="PF00550">
    <property type="entry name" value="PP-binding"/>
    <property type="match status" value="2"/>
</dbReference>
<dbReference type="GO" id="GO:0004312">
    <property type="term" value="F:fatty acid synthase activity"/>
    <property type="evidence" value="ECO:0007669"/>
    <property type="project" value="TreeGrafter"/>
</dbReference>
<evidence type="ECO:0000256" key="5">
    <source>
        <dbReference type="ARBA" id="ARBA00023268"/>
    </source>
</evidence>
<feature type="domain" description="Carrier" evidence="9">
    <location>
        <begin position="2954"/>
        <end position="3034"/>
    </location>
</feature>
<dbReference type="InterPro" id="IPR014030">
    <property type="entry name" value="Ketoacyl_synth_N"/>
</dbReference>
<dbReference type="InterPro" id="IPR013149">
    <property type="entry name" value="ADH-like_C"/>
</dbReference>
<dbReference type="InterPro" id="IPR018201">
    <property type="entry name" value="Ketoacyl_synth_AS"/>
</dbReference>
<feature type="region of interest" description="Disordered" evidence="8">
    <location>
        <begin position="673"/>
        <end position="732"/>
    </location>
</feature>
<keyword evidence="6" id="KW-0012">Acyltransferase</keyword>
<dbReference type="InterPro" id="IPR016035">
    <property type="entry name" value="Acyl_Trfase/lysoPLipase"/>
</dbReference>
<dbReference type="Pfam" id="PF02801">
    <property type="entry name" value="Ketoacyl-synt_C"/>
    <property type="match status" value="2"/>
</dbReference>
<gene>
    <name evidence="12" type="ORF">Cvel_3424</name>
</gene>
<accession>A0A0G4FJG9</accession>
<dbReference type="Gene3D" id="3.30.300.30">
    <property type="match status" value="1"/>
</dbReference>
<feature type="domain" description="Ketosynthase family 3 (KS3)" evidence="10">
    <location>
        <begin position="826"/>
        <end position="1255"/>
    </location>
</feature>
<dbReference type="InterPro" id="IPR020845">
    <property type="entry name" value="AMP-binding_CS"/>
</dbReference>
<dbReference type="InterPro" id="IPR016036">
    <property type="entry name" value="Malonyl_transacylase_ACP-bd"/>
</dbReference>
<dbReference type="Pfam" id="PF21089">
    <property type="entry name" value="PKS_DH_N"/>
    <property type="match status" value="2"/>
</dbReference>
<dbReference type="PROSITE" id="PS52004">
    <property type="entry name" value="KS3_2"/>
    <property type="match status" value="2"/>
</dbReference>
<keyword evidence="4" id="KW-0521">NADP</keyword>
<dbReference type="CDD" id="cd05931">
    <property type="entry name" value="FAAL"/>
    <property type="match status" value="1"/>
</dbReference>
<dbReference type="PROSITE" id="PS00606">
    <property type="entry name" value="KS3_1"/>
    <property type="match status" value="2"/>
</dbReference>
<dbReference type="SUPFAM" id="SSF51735">
    <property type="entry name" value="NAD(P)-binding Rossmann-fold domains"/>
    <property type="match status" value="6"/>
</dbReference>
<dbReference type="FunFam" id="3.40.47.10:FF:000019">
    <property type="entry name" value="Polyketide synthase type I"/>
    <property type="match status" value="2"/>
</dbReference>
<evidence type="ECO:0000259" key="9">
    <source>
        <dbReference type="PROSITE" id="PS50075"/>
    </source>
</evidence>
<keyword evidence="5" id="KW-0511">Multifunctional enzyme</keyword>
<dbReference type="SUPFAM" id="SSF50129">
    <property type="entry name" value="GroES-like"/>
    <property type="match status" value="2"/>
</dbReference>
<dbReference type="InterPro" id="IPR013154">
    <property type="entry name" value="ADH-like_N"/>
</dbReference>
<feature type="domain" description="Ketosynthase family 3 (KS3)" evidence="10">
    <location>
        <begin position="3061"/>
        <end position="3485"/>
    </location>
</feature>
<dbReference type="PROSITE" id="PS52019">
    <property type="entry name" value="PKS_MFAS_DH"/>
    <property type="match status" value="2"/>
</dbReference>
<feature type="region of interest" description="C-terminal hotdog fold" evidence="7">
    <location>
        <begin position="1936"/>
        <end position="2093"/>
    </location>
</feature>
<dbReference type="SUPFAM" id="SSF56801">
    <property type="entry name" value="Acetyl-CoA synthetase-like"/>
    <property type="match status" value="1"/>
</dbReference>
<dbReference type="InterPro" id="IPR042099">
    <property type="entry name" value="ANL_N_sf"/>
</dbReference>
<dbReference type="PANTHER" id="PTHR43775:SF37">
    <property type="entry name" value="SI:DKEY-61P9.11"/>
    <property type="match status" value="1"/>
</dbReference>
<dbReference type="InterPro" id="IPR000873">
    <property type="entry name" value="AMP-dep_synth/lig_dom"/>
</dbReference>
<dbReference type="VEuPathDB" id="CryptoDB:Cvel_3424"/>
<dbReference type="SUPFAM" id="SSF53901">
    <property type="entry name" value="Thiolase-like"/>
    <property type="match status" value="2"/>
</dbReference>
<dbReference type="InterPro" id="IPR049900">
    <property type="entry name" value="PKS_mFAS_DH"/>
</dbReference>
<evidence type="ECO:0000259" key="11">
    <source>
        <dbReference type="PROSITE" id="PS52019"/>
    </source>
</evidence>
<dbReference type="PANTHER" id="PTHR43775">
    <property type="entry name" value="FATTY ACID SYNTHASE"/>
    <property type="match status" value="1"/>
</dbReference>